<dbReference type="Gene3D" id="3.30.70.20">
    <property type="match status" value="1"/>
</dbReference>
<dbReference type="PIRSF" id="PIRSF000371">
    <property type="entry name" value="PFL_act_enz"/>
    <property type="match status" value="1"/>
</dbReference>
<dbReference type="RefSeq" id="WP_136552729.1">
    <property type="nucleotide sequence ID" value="NZ_STGJ01000007.1"/>
</dbReference>
<keyword evidence="3" id="KW-0004">4Fe-4S</keyword>
<gene>
    <name evidence="11" type="ORF">E5K04_07865</name>
</gene>
<dbReference type="GO" id="GO:0051539">
    <property type="term" value="F:4 iron, 4 sulfur cluster binding"/>
    <property type="evidence" value="ECO:0007669"/>
    <property type="project" value="UniProtKB-KW"/>
</dbReference>
<evidence type="ECO:0000313" key="12">
    <source>
        <dbReference type="Proteomes" id="UP000308891"/>
    </source>
</evidence>
<dbReference type="InterPro" id="IPR017896">
    <property type="entry name" value="4Fe4S_Fe-S-bd"/>
</dbReference>
<sequence length="311" mass="35423">MDEPLKGLIFDIQGHSLHDGPGTRTTVFLKGCPLKCDWCCNPEGIHRYPEMLYYESRCVRCGHCIDACPHGAISVVDGLARHDREKCAHCDSHECVAACYHEGKCLTGKYYTVDELMQIFQRDRQFWGGKGGASFSGGEPLLQRHFIREVLRRCKEAMIHTCIETTSHVQPDFYLDVMQYVDWVFTDIKHMDPDAHKARTGVDNARILANIEALAKKEDWNGVLVVRVPVITGYNDSEENIRATARFIRGIGMDALNLLPFHRLGESKYRQLDQCYPFAEMKPPQDAHMRALQRAALDEGIYCFVGHETPF</sequence>
<dbReference type="Proteomes" id="UP000308891">
    <property type="component" value="Unassembled WGS sequence"/>
</dbReference>
<dbReference type="SUPFAM" id="SSF54862">
    <property type="entry name" value="4Fe-4S ferredoxins"/>
    <property type="match status" value="1"/>
</dbReference>
<evidence type="ECO:0000259" key="9">
    <source>
        <dbReference type="PROSITE" id="PS51379"/>
    </source>
</evidence>
<evidence type="ECO:0000256" key="3">
    <source>
        <dbReference type="ARBA" id="ARBA00022485"/>
    </source>
</evidence>
<comment type="similarity">
    <text evidence="2">Belongs to the organic radical-activating enzymes family.</text>
</comment>
<protein>
    <submittedName>
        <fullName evidence="11">Glycyl-radical enzyme activating protein</fullName>
    </submittedName>
</protein>
<dbReference type="SFLD" id="SFLDG01118">
    <property type="entry name" value="activating_enzymes__group_2"/>
    <property type="match status" value="1"/>
</dbReference>
<dbReference type="InterPro" id="IPR034457">
    <property type="entry name" value="Organic_radical-activating"/>
</dbReference>
<dbReference type="Pfam" id="PF00037">
    <property type="entry name" value="Fer4"/>
    <property type="match status" value="1"/>
</dbReference>
<dbReference type="PANTHER" id="PTHR30352:SF4">
    <property type="entry name" value="PYRUVATE FORMATE-LYASE 2-ACTIVATING ENZYME"/>
    <property type="match status" value="1"/>
</dbReference>
<keyword evidence="6" id="KW-0560">Oxidoreductase</keyword>
<reference evidence="11 12" key="1">
    <citation type="submission" date="2019-04" db="EMBL/GenBank/DDBJ databases">
        <title>Crenobacter sp. nov.</title>
        <authorList>
            <person name="Shi S."/>
        </authorList>
    </citation>
    <scope>NUCLEOTIDE SEQUENCE [LARGE SCALE GENOMIC DNA]</scope>
    <source>
        <strain evidence="11 12">GY 70310</strain>
    </source>
</reference>
<dbReference type="InterPro" id="IPR012839">
    <property type="entry name" value="Organic_radical_activase"/>
</dbReference>
<dbReference type="SFLD" id="SFLDS00029">
    <property type="entry name" value="Radical_SAM"/>
    <property type="match status" value="1"/>
</dbReference>
<dbReference type="PROSITE" id="PS51918">
    <property type="entry name" value="RADICAL_SAM"/>
    <property type="match status" value="1"/>
</dbReference>
<dbReference type="SUPFAM" id="SSF102114">
    <property type="entry name" value="Radical SAM enzymes"/>
    <property type="match status" value="1"/>
</dbReference>
<dbReference type="InterPro" id="IPR017900">
    <property type="entry name" value="4Fe4S_Fe_S_CS"/>
</dbReference>
<dbReference type="Pfam" id="PF04055">
    <property type="entry name" value="Radical_SAM"/>
    <property type="match status" value="1"/>
</dbReference>
<feature type="domain" description="4Fe-4S ferredoxin-type" evidence="9">
    <location>
        <begin position="49"/>
        <end position="78"/>
    </location>
</feature>
<dbReference type="EMBL" id="STGJ01000007">
    <property type="protein sequence ID" value="TIC83465.1"/>
    <property type="molecule type" value="Genomic_DNA"/>
</dbReference>
<dbReference type="Gene3D" id="3.20.20.70">
    <property type="entry name" value="Aldolase class I"/>
    <property type="match status" value="1"/>
</dbReference>
<evidence type="ECO:0000256" key="5">
    <source>
        <dbReference type="ARBA" id="ARBA00022723"/>
    </source>
</evidence>
<comment type="caution">
    <text evidence="11">The sequence shown here is derived from an EMBL/GenBank/DDBJ whole genome shotgun (WGS) entry which is preliminary data.</text>
</comment>
<proteinExistence type="inferred from homology"/>
<evidence type="ECO:0000256" key="7">
    <source>
        <dbReference type="ARBA" id="ARBA00023004"/>
    </source>
</evidence>
<keyword evidence="5" id="KW-0479">Metal-binding</keyword>
<evidence type="ECO:0000256" key="8">
    <source>
        <dbReference type="ARBA" id="ARBA00023014"/>
    </source>
</evidence>
<evidence type="ECO:0000256" key="1">
    <source>
        <dbReference type="ARBA" id="ARBA00001966"/>
    </source>
</evidence>
<keyword evidence="12" id="KW-1185">Reference proteome</keyword>
<evidence type="ECO:0000313" key="11">
    <source>
        <dbReference type="EMBL" id="TIC83465.1"/>
    </source>
</evidence>
<accession>A0A4T0UXP2</accession>
<dbReference type="InterPro" id="IPR058240">
    <property type="entry name" value="rSAM_sf"/>
</dbReference>
<dbReference type="OrthoDB" id="9782387at2"/>
<dbReference type="CDD" id="cd01335">
    <property type="entry name" value="Radical_SAM"/>
    <property type="match status" value="1"/>
</dbReference>
<organism evidence="11 12">
    <name type="scientific">Crenobacter intestini</name>
    <dbReference type="NCBI Taxonomy" id="2563443"/>
    <lineage>
        <taxon>Bacteria</taxon>
        <taxon>Pseudomonadati</taxon>
        <taxon>Pseudomonadota</taxon>
        <taxon>Betaproteobacteria</taxon>
        <taxon>Neisseriales</taxon>
        <taxon>Neisseriaceae</taxon>
        <taxon>Crenobacter</taxon>
    </lineage>
</organism>
<feature type="domain" description="Radical SAM core" evidence="10">
    <location>
        <begin position="18"/>
        <end position="298"/>
    </location>
</feature>
<dbReference type="AlphaFoldDB" id="A0A4T0UXP2"/>
<keyword evidence="4" id="KW-0949">S-adenosyl-L-methionine</keyword>
<dbReference type="GO" id="GO:0016491">
    <property type="term" value="F:oxidoreductase activity"/>
    <property type="evidence" value="ECO:0007669"/>
    <property type="project" value="UniProtKB-KW"/>
</dbReference>
<dbReference type="PROSITE" id="PS00198">
    <property type="entry name" value="4FE4S_FER_1"/>
    <property type="match status" value="1"/>
</dbReference>
<dbReference type="InterPro" id="IPR013785">
    <property type="entry name" value="Aldolase_TIM"/>
</dbReference>
<evidence type="ECO:0000256" key="4">
    <source>
        <dbReference type="ARBA" id="ARBA00022691"/>
    </source>
</evidence>
<evidence type="ECO:0000256" key="6">
    <source>
        <dbReference type="ARBA" id="ARBA00023002"/>
    </source>
</evidence>
<name>A0A4T0UXP2_9NEIS</name>
<dbReference type="InterPro" id="IPR001989">
    <property type="entry name" value="Radical_activat_CS"/>
</dbReference>
<dbReference type="NCBIfam" id="TIGR02494">
    <property type="entry name" value="PFLE_PFLC"/>
    <property type="match status" value="1"/>
</dbReference>
<keyword evidence="7" id="KW-0408">Iron</keyword>
<comment type="cofactor">
    <cofactor evidence="1">
        <name>[4Fe-4S] cluster</name>
        <dbReference type="ChEBI" id="CHEBI:49883"/>
    </cofactor>
</comment>
<evidence type="ECO:0000259" key="10">
    <source>
        <dbReference type="PROSITE" id="PS51918"/>
    </source>
</evidence>
<dbReference type="PROSITE" id="PS51379">
    <property type="entry name" value="4FE4S_FER_2"/>
    <property type="match status" value="1"/>
</dbReference>
<evidence type="ECO:0000256" key="2">
    <source>
        <dbReference type="ARBA" id="ARBA00009777"/>
    </source>
</evidence>
<keyword evidence="8" id="KW-0411">Iron-sulfur</keyword>
<dbReference type="InterPro" id="IPR040074">
    <property type="entry name" value="BssD/PflA/YjjW"/>
</dbReference>
<dbReference type="SFLD" id="SFLDG01066">
    <property type="entry name" value="organic_radical-activating_enz"/>
    <property type="match status" value="1"/>
</dbReference>
<dbReference type="PROSITE" id="PS01087">
    <property type="entry name" value="RADICAL_ACTIVATING"/>
    <property type="match status" value="1"/>
</dbReference>
<dbReference type="GO" id="GO:0046872">
    <property type="term" value="F:metal ion binding"/>
    <property type="evidence" value="ECO:0007669"/>
    <property type="project" value="UniProtKB-KW"/>
</dbReference>
<dbReference type="PANTHER" id="PTHR30352">
    <property type="entry name" value="PYRUVATE FORMATE-LYASE-ACTIVATING ENZYME"/>
    <property type="match status" value="1"/>
</dbReference>
<dbReference type="InterPro" id="IPR007197">
    <property type="entry name" value="rSAM"/>
</dbReference>